<reference evidence="1 2" key="1">
    <citation type="journal article" date="2012" name="J. Bacteriol.">
        <title>Complete genome sequence of Mycoplasma haemocanis strain Illinois.</title>
        <authorList>
            <person name="do Nascimento N.C."/>
            <person name="Guimaraes A.M."/>
            <person name="Santos A.P."/>
            <person name="Sanmiguel P.J."/>
            <person name="Messick J.B."/>
        </authorList>
    </citation>
    <scope>NUCLEOTIDE SEQUENCE [LARGE SCALE GENOMIC DNA]</scope>
    <source>
        <strain evidence="1 2">Illinois</strain>
    </source>
</reference>
<dbReference type="AlphaFoldDB" id="H6N7W8"/>
<dbReference type="OrthoDB" id="401752at2"/>
<dbReference type="EMBL" id="CP003199">
    <property type="protein sequence ID" value="AEW45740.1"/>
    <property type="molecule type" value="Genomic_DNA"/>
</dbReference>
<dbReference type="STRING" id="1111676.MHC_04420"/>
<dbReference type="Proteomes" id="UP000009135">
    <property type="component" value="Chromosome"/>
</dbReference>
<organism evidence="1 2">
    <name type="scientific">Mycoplasma haemocanis (strain Illinois)</name>
    <dbReference type="NCBI Taxonomy" id="1111676"/>
    <lineage>
        <taxon>Bacteria</taxon>
        <taxon>Bacillati</taxon>
        <taxon>Mycoplasmatota</taxon>
        <taxon>Mollicutes</taxon>
        <taxon>Mycoplasmataceae</taxon>
        <taxon>Mycoplasma</taxon>
    </lineage>
</organism>
<protein>
    <submittedName>
        <fullName evidence="1">Uncharacterized protein</fullName>
    </submittedName>
</protein>
<dbReference type="HOGENOM" id="CLU_098620_0_0_14"/>
<evidence type="ECO:0000313" key="2">
    <source>
        <dbReference type="Proteomes" id="UP000009135"/>
    </source>
</evidence>
<name>H6N7W8_MYCHN</name>
<proteinExistence type="predicted"/>
<sequence>MAFSTVAKFSIAIGTVGGATGFAIGAQKLFSKGPSISELIKSKNPEKRLLNKNATKEAWKAAWKSYREAQQNREKDIWNIEGWKKGNLTSDEEAPEAFKKGCESRVTGSSQLYDEVVSYCTRNTTLADLVADDSGRKLLVKVDSGNTPEWKAVWAAYKQTNTNKANNQDEWKLNNWATDHQKTEAPVAFMDKCKTNSETEGFNPKSTLYEQLLKYCTSVVFK</sequence>
<evidence type="ECO:0000313" key="1">
    <source>
        <dbReference type="EMBL" id="AEW45740.1"/>
    </source>
</evidence>
<gene>
    <name evidence="1" type="ordered locus">MHC_04420</name>
</gene>
<dbReference type="KEGG" id="mhe:MHC_04420"/>
<accession>H6N7W8</accession>
<keyword evidence="2" id="KW-1185">Reference proteome</keyword>